<dbReference type="Proteomes" id="UP001583193">
    <property type="component" value="Unassembled WGS sequence"/>
</dbReference>
<gene>
    <name evidence="3" type="ORF">Plec18167_005800</name>
</gene>
<evidence type="ECO:0000256" key="2">
    <source>
        <dbReference type="SAM" id="Phobius"/>
    </source>
</evidence>
<evidence type="ECO:0000313" key="4">
    <source>
        <dbReference type="Proteomes" id="UP001583193"/>
    </source>
</evidence>
<evidence type="ECO:0000256" key="1">
    <source>
        <dbReference type="SAM" id="MobiDB-lite"/>
    </source>
</evidence>
<protein>
    <submittedName>
        <fullName evidence="3">Uncharacterized protein</fullName>
    </submittedName>
</protein>
<feature type="compositionally biased region" description="Basic and acidic residues" evidence="1">
    <location>
        <begin position="85"/>
        <end position="104"/>
    </location>
</feature>
<proteinExistence type="predicted"/>
<feature type="region of interest" description="Disordered" evidence="1">
    <location>
        <begin position="83"/>
        <end position="104"/>
    </location>
</feature>
<feature type="transmembrane region" description="Helical" evidence="2">
    <location>
        <begin position="57"/>
        <end position="75"/>
    </location>
</feature>
<reference evidence="3 4" key="1">
    <citation type="journal article" date="2024" name="IMA Fungus">
        <title>IMA Genome - F19 : A genome assembly and annotation guide to empower mycologists, including annotated draft genome sequences of Ceratocystis pirilliformis, Diaporthe australafricana, Fusarium ophioides, Paecilomyces lecythidis, and Sporothrix stenoceras.</title>
        <authorList>
            <person name="Aylward J."/>
            <person name="Wilson A.M."/>
            <person name="Visagie C.M."/>
            <person name="Spraker J."/>
            <person name="Barnes I."/>
            <person name="Buitendag C."/>
            <person name="Ceriani C."/>
            <person name="Del Mar Angel L."/>
            <person name="du Plessis D."/>
            <person name="Fuchs T."/>
            <person name="Gasser K."/>
            <person name="Kramer D."/>
            <person name="Li W."/>
            <person name="Munsamy K."/>
            <person name="Piso A."/>
            <person name="Price J.L."/>
            <person name="Sonnekus B."/>
            <person name="Thomas C."/>
            <person name="van der Nest A."/>
            <person name="van Dijk A."/>
            <person name="van Heerden A."/>
            <person name="van Vuuren N."/>
            <person name="Yilmaz N."/>
            <person name="Duong T.A."/>
            <person name="van der Merwe N.A."/>
            <person name="Wingfield M.J."/>
            <person name="Wingfield B.D."/>
        </authorList>
    </citation>
    <scope>NUCLEOTIDE SEQUENCE [LARGE SCALE GENOMIC DNA]</scope>
    <source>
        <strain evidence="3 4">CMW 18167</strain>
    </source>
</reference>
<organism evidence="3 4">
    <name type="scientific">Paecilomyces lecythidis</name>
    <dbReference type="NCBI Taxonomy" id="3004212"/>
    <lineage>
        <taxon>Eukaryota</taxon>
        <taxon>Fungi</taxon>
        <taxon>Dikarya</taxon>
        <taxon>Ascomycota</taxon>
        <taxon>Pezizomycotina</taxon>
        <taxon>Eurotiomycetes</taxon>
        <taxon>Eurotiomycetidae</taxon>
        <taxon>Eurotiales</taxon>
        <taxon>Thermoascaceae</taxon>
        <taxon>Paecilomyces</taxon>
    </lineage>
</organism>
<comment type="caution">
    <text evidence="3">The sequence shown here is derived from an EMBL/GenBank/DDBJ whole genome shotgun (WGS) entry which is preliminary data.</text>
</comment>
<keyword evidence="2" id="KW-1133">Transmembrane helix</keyword>
<evidence type="ECO:0000313" key="3">
    <source>
        <dbReference type="EMBL" id="KAL1874569.1"/>
    </source>
</evidence>
<name>A0ABR3XF46_9EURO</name>
<keyword evidence="2" id="KW-0472">Membrane</keyword>
<dbReference type="EMBL" id="JAVDPF010000019">
    <property type="protein sequence ID" value="KAL1874569.1"/>
    <property type="molecule type" value="Genomic_DNA"/>
</dbReference>
<sequence length="104" mass="11823">MECDCERTISGMLVYRSRLVSDLTDDPAANIVEVVRIEDSAQQRAAQDGLAWSIRNMFIMFMALAFLALISNAFVRKHVLSPQHTETKVGLKKEKKEERPITLQ</sequence>
<keyword evidence="4" id="KW-1185">Reference proteome</keyword>
<accession>A0ABR3XF46</accession>
<keyword evidence="2" id="KW-0812">Transmembrane</keyword>